<dbReference type="EMBL" id="CM055759">
    <property type="protein sequence ID" value="KAJ7987596.1"/>
    <property type="molecule type" value="Genomic_DNA"/>
</dbReference>
<comment type="caution">
    <text evidence="1">The sequence shown here is derived from an EMBL/GenBank/DDBJ whole genome shotgun (WGS) entry which is preliminary data.</text>
</comment>
<sequence length="106" mass="12153">MNAHSQRWQQVPGNSRAVLQAEQQPFRPKTGQGPGPERQRRGLNAIRSRRPSWPIHQRSAEVTHAIWGLRRSGHGRISKGRVKQALKRRRRRRGNGEVSKRGEEGP</sequence>
<accession>A0ACC2F8C0</accession>
<organism evidence="1 2">
    <name type="scientific">Dallia pectoralis</name>
    <name type="common">Alaska blackfish</name>
    <dbReference type="NCBI Taxonomy" id="75939"/>
    <lineage>
        <taxon>Eukaryota</taxon>
        <taxon>Metazoa</taxon>
        <taxon>Chordata</taxon>
        <taxon>Craniata</taxon>
        <taxon>Vertebrata</taxon>
        <taxon>Euteleostomi</taxon>
        <taxon>Actinopterygii</taxon>
        <taxon>Neopterygii</taxon>
        <taxon>Teleostei</taxon>
        <taxon>Protacanthopterygii</taxon>
        <taxon>Esociformes</taxon>
        <taxon>Umbridae</taxon>
        <taxon>Dallia</taxon>
    </lineage>
</organism>
<dbReference type="Proteomes" id="UP001157502">
    <property type="component" value="Chromosome 32"/>
</dbReference>
<evidence type="ECO:0000313" key="2">
    <source>
        <dbReference type="Proteomes" id="UP001157502"/>
    </source>
</evidence>
<keyword evidence="2" id="KW-1185">Reference proteome</keyword>
<evidence type="ECO:0000313" key="1">
    <source>
        <dbReference type="EMBL" id="KAJ7987596.1"/>
    </source>
</evidence>
<protein>
    <submittedName>
        <fullName evidence="1">Uncharacterized protein</fullName>
    </submittedName>
</protein>
<gene>
    <name evidence="1" type="ORF">DPEC_G00328120</name>
</gene>
<proteinExistence type="predicted"/>
<reference evidence="1" key="1">
    <citation type="submission" date="2021-05" db="EMBL/GenBank/DDBJ databases">
        <authorList>
            <person name="Pan Q."/>
            <person name="Jouanno E."/>
            <person name="Zahm M."/>
            <person name="Klopp C."/>
            <person name="Cabau C."/>
            <person name="Louis A."/>
            <person name="Berthelot C."/>
            <person name="Parey E."/>
            <person name="Roest Crollius H."/>
            <person name="Montfort J."/>
            <person name="Robinson-Rechavi M."/>
            <person name="Bouchez O."/>
            <person name="Lampietro C."/>
            <person name="Lopez Roques C."/>
            <person name="Donnadieu C."/>
            <person name="Postlethwait J."/>
            <person name="Bobe J."/>
            <person name="Dillon D."/>
            <person name="Chandos A."/>
            <person name="von Hippel F."/>
            <person name="Guiguen Y."/>
        </authorList>
    </citation>
    <scope>NUCLEOTIDE SEQUENCE</scope>
    <source>
        <strain evidence="1">YG-Jan2019</strain>
    </source>
</reference>
<name>A0ACC2F8C0_DALPE</name>